<organism evidence="1 2">
    <name type="scientific">Heliophilum fasciatum</name>
    <dbReference type="NCBI Taxonomy" id="35700"/>
    <lineage>
        <taxon>Bacteria</taxon>
        <taxon>Bacillati</taxon>
        <taxon>Bacillota</taxon>
        <taxon>Clostridia</taxon>
        <taxon>Eubacteriales</taxon>
        <taxon>Heliobacteriaceae</taxon>
        <taxon>Heliophilum</taxon>
    </lineage>
</organism>
<dbReference type="OrthoDB" id="3514784at2"/>
<comment type="caution">
    <text evidence="1">The sequence shown here is derived from an EMBL/GenBank/DDBJ whole genome shotgun (WGS) entry which is preliminary data.</text>
</comment>
<dbReference type="Proteomes" id="UP000294813">
    <property type="component" value="Unassembled WGS sequence"/>
</dbReference>
<dbReference type="InterPro" id="IPR048813">
    <property type="entry name" value="GP7-like"/>
</dbReference>
<dbReference type="Pfam" id="PF20911">
    <property type="entry name" value="GP7"/>
    <property type="match status" value="1"/>
</dbReference>
<evidence type="ECO:0000313" key="2">
    <source>
        <dbReference type="Proteomes" id="UP000294813"/>
    </source>
</evidence>
<dbReference type="SUPFAM" id="SSF56563">
    <property type="entry name" value="Major capsid protein gp5"/>
    <property type="match status" value="1"/>
</dbReference>
<dbReference type="AlphaFoldDB" id="A0A4R2RCW7"/>
<keyword evidence="2" id="KW-1185">Reference proteome</keyword>
<name>A0A4R2RCW7_9FIRM</name>
<proteinExistence type="predicted"/>
<gene>
    <name evidence="1" type="ORF">EDD73_12923</name>
</gene>
<sequence length="307" mass="33572">MALTLTEAAKLSTDTLQRGVISMFARTSPILEALPFMEIAGNSYKYNQEQTLPGIAFRSVNEAYVESAGVVNQLAEGLYILGGDVDVDKFLVQTRGNIQDIRSTHTNMKAKALSLEFTRAFFKGDAANPGQFDGLQKRLGSNQLIDGKDEVLSLPKIDELIDAVEGEPDVLFCSKAMRRELKLVLQNSNHYIESGEDSFGRPVYTYAGIPIRVIETDGSGAEILGFNELAKAGGTSDTGSIYAVKFGAEQYVAGLRNGDVSVRDLGEIDSKPVFRTRIEFYCGMAVFHPRAAARLRYIKKGVVPKNP</sequence>
<reference evidence="1 2" key="1">
    <citation type="submission" date="2019-03" db="EMBL/GenBank/DDBJ databases">
        <title>Genomic Encyclopedia of Type Strains, Phase IV (KMG-IV): sequencing the most valuable type-strain genomes for metagenomic binning, comparative biology and taxonomic classification.</title>
        <authorList>
            <person name="Goeker M."/>
        </authorList>
    </citation>
    <scope>NUCLEOTIDE SEQUENCE [LARGE SCALE GENOMIC DNA]</scope>
    <source>
        <strain evidence="1 2">DSM 11170</strain>
    </source>
</reference>
<dbReference type="NCBIfam" id="NF045672">
    <property type="entry name" value="MCP_gp7_epsi_15"/>
    <property type="match status" value="1"/>
</dbReference>
<protein>
    <submittedName>
        <fullName evidence="1">Capsid family protein</fullName>
    </submittedName>
</protein>
<accession>A0A4R2RCW7</accession>
<evidence type="ECO:0000313" key="1">
    <source>
        <dbReference type="EMBL" id="TCP61270.1"/>
    </source>
</evidence>
<dbReference type="EMBL" id="SLXT01000029">
    <property type="protein sequence ID" value="TCP61270.1"/>
    <property type="molecule type" value="Genomic_DNA"/>
</dbReference>
<dbReference type="RefSeq" id="WP_131920461.1">
    <property type="nucleotide sequence ID" value="NZ_JAOQNU010000030.1"/>
</dbReference>